<dbReference type="KEGG" id="bcai:K788_00009995"/>
<evidence type="ECO:0000313" key="3">
    <source>
        <dbReference type="Proteomes" id="UP000019146"/>
    </source>
</evidence>
<gene>
    <name evidence="2" type="ORF">K788_00009995</name>
</gene>
<dbReference type="AlphaFoldDB" id="A0A0P0RQC2"/>
<dbReference type="Proteomes" id="UP000019146">
    <property type="component" value="Plasmid unnamed"/>
</dbReference>
<feature type="chain" id="PRO_5006054567" evidence="1">
    <location>
        <begin position="24"/>
        <end position="191"/>
    </location>
</feature>
<feature type="signal peptide" evidence="1">
    <location>
        <begin position="1"/>
        <end position="23"/>
    </location>
</feature>
<keyword evidence="1" id="KW-0732">Signal</keyword>
<keyword evidence="2" id="KW-0614">Plasmid</keyword>
<dbReference type="GeneID" id="69974670"/>
<protein>
    <submittedName>
        <fullName evidence="2">Uncharacterized protein</fullName>
    </submittedName>
</protein>
<dbReference type="EMBL" id="CP012748">
    <property type="protein sequence ID" value="ALL71290.1"/>
    <property type="molecule type" value="Genomic_DNA"/>
</dbReference>
<reference evidence="2 3" key="1">
    <citation type="journal article" date="2014" name="Genome Announc.">
        <title>Draft Genome Sequence of the Haloacid-Degrading Burkholderia caribensis Strain MBA4.</title>
        <authorList>
            <person name="Pan Y."/>
            <person name="Kong K.F."/>
            <person name="Tsang J.S."/>
        </authorList>
    </citation>
    <scope>NUCLEOTIDE SEQUENCE [LARGE SCALE GENOMIC DNA]</scope>
    <source>
        <strain evidence="2 3">MBA4</strain>
        <plasmid evidence="3">Plasmid</plasmid>
    </source>
</reference>
<organism evidence="2 3">
    <name type="scientific">Paraburkholderia caribensis MBA4</name>
    <dbReference type="NCBI Taxonomy" id="1323664"/>
    <lineage>
        <taxon>Bacteria</taxon>
        <taxon>Pseudomonadati</taxon>
        <taxon>Pseudomonadota</taxon>
        <taxon>Betaproteobacteria</taxon>
        <taxon>Burkholderiales</taxon>
        <taxon>Burkholderiaceae</taxon>
        <taxon>Paraburkholderia</taxon>
    </lineage>
</organism>
<geneLocation type="plasmid" evidence="3"/>
<dbReference type="RefSeq" id="WP_035992564.1">
    <property type="nucleotide sequence ID" value="NZ_CP012748.1"/>
</dbReference>
<sequence>MRLSKRLILTSIFGCTCIASAQAEGVQRGTKIYTDAHVQFSYPANRYSGVNTGDTLQDGFYAYFLQIRKEDASDLVTVCLKNIKDCGTNMGMVQPYWYSEDGTLMLFSATTVVKKKKGTGSGETIYEAFPACPATDAEGSSAYAGNCYELVKAKKDRTLSITYWIGPRSLHRSKDQAVKDATKLLESIEMK</sequence>
<proteinExistence type="predicted"/>
<evidence type="ECO:0000256" key="1">
    <source>
        <dbReference type="SAM" id="SignalP"/>
    </source>
</evidence>
<evidence type="ECO:0000313" key="2">
    <source>
        <dbReference type="EMBL" id="ALL71290.1"/>
    </source>
</evidence>
<name>A0A0P0RQC2_9BURK</name>
<accession>A0A0P0RQC2</accession>